<dbReference type="AlphaFoldDB" id="G0UKS7"/>
<sequence>MNTEEPNECRPALSEVQIEALVERLHDRSIEHKNETLRQLEARLYPTVSTKRLPKEVIEKSVERQVDIEMARRRTARENLELLTKRKPTEKLTPSDVERSVERLYTDSLARKKANMEESRRRHLFPGAETVKKDTKAIHEYVARLAVPKKREFTIEEVNKVYGLLEQ</sequence>
<organism evidence="1">
    <name type="scientific">Trypanosoma congolense (strain IL3000)</name>
    <dbReference type="NCBI Taxonomy" id="1068625"/>
    <lineage>
        <taxon>Eukaryota</taxon>
        <taxon>Discoba</taxon>
        <taxon>Euglenozoa</taxon>
        <taxon>Kinetoplastea</taxon>
        <taxon>Metakinetoplastina</taxon>
        <taxon>Trypanosomatida</taxon>
        <taxon>Trypanosomatidae</taxon>
        <taxon>Trypanosoma</taxon>
        <taxon>Nannomonas</taxon>
    </lineage>
</organism>
<reference evidence="1" key="1">
    <citation type="journal article" date="2012" name="Proc. Natl. Acad. Sci. U.S.A.">
        <title>Antigenic diversity is generated by distinct evolutionary mechanisms in African trypanosome species.</title>
        <authorList>
            <person name="Jackson A.P."/>
            <person name="Berry A."/>
            <person name="Aslett M."/>
            <person name="Allison H.C."/>
            <person name="Burton P."/>
            <person name="Vavrova-Anderson J."/>
            <person name="Brown R."/>
            <person name="Browne H."/>
            <person name="Corton N."/>
            <person name="Hauser H."/>
            <person name="Gamble J."/>
            <person name="Gilderthorp R."/>
            <person name="Marcello L."/>
            <person name="McQuillan J."/>
            <person name="Otto T.D."/>
            <person name="Quail M.A."/>
            <person name="Sanders M.J."/>
            <person name="van Tonder A."/>
            <person name="Ginger M.L."/>
            <person name="Field M.C."/>
            <person name="Barry J.D."/>
            <person name="Hertz-Fowler C."/>
            <person name="Berriman M."/>
        </authorList>
    </citation>
    <scope>NUCLEOTIDE SEQUENCE</scope>
    <source>
        <strain evidence="1">IL3000</strain>
    </source>
</reference>
<dbReference type="EMBL" id="HE575317">
    <property type="protein sequence ID" value="CCC89982.1"/>
    <property type="molecule type" value="Genomic_DNA"/>
</dbReference>
<name>G0UKS7_TRYCI</name>
<protein>
    <submittedName>
        <fullName evidence="1">Uncharacterized protein</fullName>
    </submittedName>
</protein>
<gene>
    <name evidence="1" type="ORF">TCIL3000_4_660</name>
</gene>
<dbReference type="InterPro" id="IPR039963">
    <property type="entry name" value="Unchar_22kDa"/>
</dbReference>
<dbReference type="VEuPathDB" id="TriTrypDB:TcIL3000_4_660"/>
<proteinExistence type="predicted"/>
<accession>G0UKS7</accession>
<dbReference type="PANTHER" id="PTHR38828">
    <property type="match status" value="1"/>
</dbReference>
<dbReference type="PANTHER" id="PTHR38828:SF3">
    <property type="match status" value="1"/>
</dbReference>
<evidence type="ECO:0000313" key="1">
    <source>
        <dbReference type="EMBL" id="CCC89982.1"/>
    </source>
</evidence>